<dbReference type="Proteomes" id="UP000675781">
    <property type="component" value="Unassembled WGS sequence"/>
</dbReference>
<organism evidence="1 2">
    <name type="scientific">Actinospica durhamensis</name>
    <dbReference type="NCBI Taxonomy" id="1508375"/>
    <lineage>
        <taxon>Bacteria</taxon>
        <taxon>Bacillati</taxon>
        <taxon>Actinomycetota</taxon>
        <taxon>Actinomycetes</taxon>
        <taxon>Catenulisporales</taxon>
        <taxon>Actinospicaceae</taxon>
        <taxon>Actinospica</taxon>
    </lineage>
</organism>
<evidence type="ECO:0000313" key="1">
    <source>
        <dbReference type="EMBL" id="MBR7835306.1"/>
    </source>
</evidence>
<dbReference type="SUPFAM" id="SSF54197">
    <property type="entry name" value="HIT-like"/>
    <property type="match status" value="1"/>
</dbReference>
<proteinExistence type="predicted"/>
<dbReference type="EMBL" id="JAGSOG010000090">
    <property type="protein sequence ID" value="MBR7835306.1"/>
    <property type="molecule type" value="Genomic_DNA"/>
</dbReference>
<dbReference type="AlphaFoldDB" id="A0A941EQ36"/>
<evidence type="ECO:0000313" key="2">
    <source>
        <dbReference type="Proteomes" id="UP000675781"/>
    </source>
</evidence>
<dbReference type="InterPro" id="IPR036265">
    <property type="entry name" value="HIT-like_sf"/>
</dbReference>
<name>A0A941EQ36_9ACTN</name>
<dbReference type="Gene3D" id="3.30.428.10">
    <property type="entry name" value="HIT-like"/>
    <property type="match status" value="1"/>
</dbReference>
<protein>
    <recommendedName>
        <fullName evidence="3">HIT domain-containing protein</fullName>
    </recommendedName>
</protein>
<comment type="caution">
    <text evidence="1">The sequence shown here is derived from an EMBL/GenBank/DDBJ whole genome shotgun (WGS) entry which is preliminary data.</text>
</comment>
<accession>A0A941EQ36</accession>
<dbReference type="RefSeq" id="WP_212529799.1">
    <property type="nucleotide sequence ID" value="NZ_JAGSOG010000090.1"/>
</dbReference>
<gene>
    <name evidence="1" type="ORF">KDL01_18675</name>
</gene>
<reference evidence="1" key="1">
    <citation type="submission" date="2021-04" db="EMBL/GenBank/DDBJ databases">
        <title>Genome based classification of Actinospica acidithermotolerans sp. nov., an actinobacterium isolated from an Indonesian hot spring.</title>
        <authorList>
            <person name="Kusuma A.B."/>
            <person name="Putra K.E."/>
            <person name="Nafisah S."/>
            <person name="Loh J."/>
            <person name="Nouioui I."/>
            <person name="Goodfellow M."/>
        </authorList>
    </citation>
    <scope>NUCLEOTIDE SEQUENCE</scope>
    <source>
        <strain evidence="1">CSCA 57</strain>
    </source>
</reference>
<sequence>MSTGTVDTDAYAARLRADNDAGHCFICELADPRTTPEREIVAYRDEHCVVFFPQWQRLRGYCLLAPVRHVTGVVSDFEEPEYLEVQRRVHRLGLVLSSLTPTERLYVCSLGSMQGVEHVHWHLAPLPPGVPFREQQFAAMDKAEYLVIPKPELDELARRIGAGMAAMAGADRSAG</sequence>
<keyword evidence="2" id="KW-1185">Reference proteome</keyword>
<evidence type="ECO:0008006" key="3">
    <source>
        <dbReference type="Google" id="ProtNLM"/>
    </source>
</evidence>